<dbReference type="GO" id="GO:0005524">
    <property type="term" value="F:ATP binding"/>
    <property type="evidence" value="ECO:0007669"/>
    <property type="project" value="UniProtKB-KW"/>
</dbReference>
<proteinExistence type="inferred from homology"/>
<dbReference type="GO" id="GO:0009398">
    <property type="term" value="P:FMN biosynthetic process"/>
    <property type="evidence" value="ECO:0007669"/>
    <property type="project" value="TreeGrafter"/>
</dbReference>
<keyword evidence="5" id="KW-0288">FMN</keyword>
<dbReference type="InterPro" id="IPR014729">
    <property type="entry name" value="Rossmann-like_a/b/a_fold"/>
</dbReference>
<dbReference type="InterPro" id="IPR023468">
    <property type="entry name" value="Riboflavin_kinase"/>
</dbReference>
<dbReference type="PANTHER" id="PTHR22749">
    <property type="entry name" value="RIBOFLAVIN KINASE/FMN ADENYLYLTRANSFERASE"/>
    <property type="match status" value="1"/>
</dbReference>
<dbReference type="UniPathway" id="UPA00277">
    <property type="reaction ID" value="UER00407"/>
</dbReference>
<dbReference type="Gene3D" id="3.40.50.620">
    <property type="entry name" value="HUPs"/>
    <property type="match status" value="1"/>
</dbReference>
<dbReference type="Pfam" id="PF06574">
    <property type="entry name" value="FAD_syn"/>
    <property type="match status" value="1"/>
</dbReference>
<dbReference type="SUPFAM" id="SSF52374">
    <property type="entry name" value="Nucleotidylyl transferase"/>
    <property type="match status" value="1"/>
</dbReference>
<evidence type="ECO:0000256" key="10">
    <source>
        <dbReference type="ARBA" id="ARBA00022840"/>
    </source>
</evidence>
<dbReference type="AlphaFoldDB" id="A0A1G8IDV1"/>
<evidence type="ECO:0000256" key="5">
    <source>
        <dbReference type="ARBA" id="ARBA00022643"/>
    </source>
</evidence>
<protein>
    <recommendedName>
        <fullName evidence="3">FAD synthase</fullName>
        <ecNumber evidence="3">2.7.7.2</ecNumber>
    </recommendedName>
</protein>
<dbReference type="GO" id="GO:0006747">
    <property type="term" value="P:FAD biosynthetic process"/>
    <property type="evidence" value="ECO:0007669"/>
    <property type="project" value="UniProtKB-UniPathway"/>
</dbReference>
<dbReference type="EMBL" id="FNDU01000005">
    <property type="protein sequence ID" value="SDI17094.1"/>
    <property type="molecule type" value="Genomic_DNA"/>
</dbReference>
<dbReference type="GO" id="GO:0008531">
    <property type="term" value="F:riboflavin kinase activity"/>
    <property type="evidence" value="ECO:0007669"/>
    <property type="project" value="TreeGrafter"/>
</dbReference>
<reference evidence="13 14" key="1">
    <citation type="submission" date="2016-10" db="EMBL/GenBank/DDBJ databases">
        <authorList>
            <person name="de Groot N.N."/>
        </authorList>
    </citation>
    <scope>NUCLEOTIDE SEQUENCE [LARGE SCALE GENOMIC DNA]</scope>
    <source>
        <strain evidence="14">P4B,CCM 7963,CECT 7998,DSM 25260,IBRC-M 10614,KCTC 13821</strain>
    </source>
</reference>
<dbReference type="GO" id="GO:0009231">
    <property type="term" value="P:riboflavin biosynthetic process"/>
    <property type="evidence" value="ECO:0007669"/>
    <property type="project" value="InterPro"/>
</dbReference>
<organism evidence="13 14">
    <name type="scientific">Alteribacillus bidgolensis</name>
    <dbReference type="NCBI Taxonomy" id="930129"/>
    <lineage>
        <taxon>Bacteria</taxon>
        <taxon>Bacillati</taxon>
        <taxon>Bacillota</taxon>
        <taxon>Bacilli</taxon>
        <taxon>Bacillales</taxon>
        <taxon>Bacillaceae</taxon>
        <taxon>Alteribacillus</taxon>
    </lineage>
</organism>
<comment type="similarity">
    <text evidence="2">Belongs to the RibF family.</text>
</comment>
<keyword evidence="7 13" id="KW-0548">Nucleotidyltransferase</keyword>
<evidence type="ECO:0000313" key="14">
    <source>
        <dbReference type="Proteomes" id="UP000199017"/>
    </source>
</evidence>
<dbReference type="OrthoDB" id="9803667at2"/>
<dbReference type="RefSeq" id="WP_091584475.1">
    <property type="nucleotide sequence ID" value="NZ_FNDU01000005.1"/>
</dbReference>
<evidence type="ECO:0000256" key="9">
    <source>
        <dbReference type="ARBA" id="ARBA00022827"/>
    </source>
</evidence>
<dbReference type="PANTHER" id="PTHR22749:SF6">
    <property type="entry name" value="RIBOFLAVIN KINASE"/>
    <property type="match status" value="1"/>
</dbReference>
<evidence type="ECO:0000256" key="6">
    <source>
        <dbReference type="ARBA" id="ARBA00022679"/>
    </source>
</evidence>
<evidence type="ECO:0000256" key="3">
    <source>
        <dbReference type="ARBA" id="ARBA00012393"/>
    </source>
</evidence>
<name>A0A1G8IDV1_9BACI</name>
<evidence type="ECO:0000256" key="2">
    <source>
        <dbReference type="ARBA" id="ARBA00010214"/>
    </source>
</evidence>
<sequence length="181" mass="20570">MKVHTPHNLDICASVLTIGALDGVHRGHQALLSKAKIRAEELDVPFVVYTFDPPPKVFFRNCLLLTTLEEKLERLENMGADHVIVGSFNELFAKQDIPVFIKELKEICPIEIWEGPNFLFGKNRKGTIQTLSQHFNVKIQPPVICEKGEVISSSRIRQLYKEKNSTQANHLLGWKNSLIEI</sequence>
<keyword evidence="4" id="KW-0285">Flavoprotein</keyword>
<dbReference type="STRING" id="930129.SAMN05216352_105153"/>
<keyword evidence="13" id="KW-0418">Kinase</keyword>
<feature type="domain" description="FAD synthetase" evidence="12">
    <location>
        <begin position="13"/>
        <end position="155"/>
    </location>
</feature>
<evidence type="ECO:0000256" key="11">
    <source>
        <dbReference type="ARBA" id="ARBA00049494"/>
    </source>
</evidence>
<evidence type="ECO:0000256" key="7">
    <source>
        <dbReference type="ARBA" id="ARBA00022695"/>
    </source>
</evidence>
<keyword evidence="10" id="KW-0067">ATP-binding</keyword>
<gene>
    <name evidence="13" type="ORF">SAMN05216352_105153</name>
</gene>
<keyword evidence="8" id="KW-0547">Nucleotide-binding</keyword>
<dbReference type="EC" id="2.7.7.2" evidence="3"/>
<keyword evidence="6 13" id="KW-0808">Transferase</keyword>
<keyword evidence="9" id="KW-0274">FAD</keyword>
<dbReference type="InterPro" id="IPR015864">
    <property type="entry name" value="FAD_synthase"/>
</dbReference>
<evidence type="ECO:0000256" key="8">
    <source>
        <dbReference type="ARBA" id="ARBA00022741"/>
    </source>
</evidence>
<evidence type="ECO:0000256" key="1">
    <source>
        <dbReference type="ARBA" id="ARBA00004726"/>
    </source>
</evidence>
<dbReference type="GO" id="GO:0003919">
    <property type="term" value="F:FMN adenylyltransferase activity"/>
    <property type="evidence" value="ECO:0007669"/>
    <property type="project" value="UniProtKB-EC"/>
</dbReference>
<dbReference type="Proteomes" id="UP000199017">
    <property type="component" value="Unassembled WGS sequence"/>
</dbReference>
<evidence type="ECO:0000259" key="12">
    <source>
        <dbReference type="Pfam" id="PF06574"/>
    </source>
</evidence>
<keyword evidence="14" id="KW-1185">Reference proteome</keyword>
<comment type="catalytic activity">
    <reaction evidence="11">
        <text>FMN + ATP + H(+) = FAD + diphosphate</text>
        <dbReference type="Rhea" id="RHEA:17237"/>
        <dbReference type="ChEBI" id="CHEBI:15378"/>
        <dbReference type="ChEBI" id="CHEBI:30616"/>
        <dbReference type="ChEBI" id="CHEBI:33019"/>
        <dbReference type="ChEBI" id="CHEBI:57692"/>
        <dbReference type="ChEBI" id="CHEBI:58210"/>
        <dbReference type="EC" id="2.7.7.2"/>
    </reaction>
</comment>
<accession>A0A1G8IDV1</accession>
<evidence type="ECO:0000313" key="13">
    <source>
        <dbReference type="EMBL" id="SDI17094.1"/>
    </source>
</evidence>
<evidence type="ECO:0000256" key="4">
    <source>
        <dbReference type="ARBA" id="ARBA00022630"/>
    </source>
</evidence>
<dbReference type="CDD" id="cd02064">
    <property type="entry name" value="FAD_synthetase_N"/>
    <property type="match status" value="1"/>
</dbReference>
<comment type="pathway">
    <text evidence="1">Cofactor biosynthesis; FAD biosynthesis; FAD from FMN: step 1/1.</text>
</comment>